<feature type="transmembrane region" description="Helical" evidence="6">
    <location>
        <begin position="12"/>
        <end position="32"/>
    </location>
</feature>
<dbReference type="Gramene" id="Kaladp0035s0012.1.v1.1">
    <property type="protein sequence ID" value="Kaladp0035s0012.1.v1.1"/>
    <property type="gene ID" value="Kaladp0035s0012.v1.1"/>
</dbReference>
<dbReference type="GO" id="GO:0016757">
    <property type="term" value="F:glycosyltransferase activity"/>
    <property type="evidence" value="ECO:0007669"/>
    <property type="project" value="UniProtKB-KW"/>
</dbReference>
<evidence type="ECO:0000256" key="4">
    <source>
        <dbReference type="ARBA" id="ARBA00022968"/>
    </source>
</evidence>
<dbReference type="EnsemblPlants" id="Kaladp0035s0012.1.v1.1">
    <property type="protein sequence ID" value="Kaladp0035s0012.1.v1.1"/>
    <property type="gene ID" value="Kaladp0035s0012.v1.1"/>
</dbReference>
<comment type="similarity">
    <text evidence="2">Belongs to the glycosyltransferase 47 family.</text>
</comment>
<evidence type="ECO:0000256" key="2">
    <source>
        <dbReference type="ARBA" id="ARBA00010271"/>
    </source>
</evidence>
<dbReference type="EnsemblPlants" id="Kaladp0035s0012.2.v1.1">
    <property type="protein sequence ID" value="Kaladp0035s0012.2.v1.1"/>
    <property type="gene ID" value="Kaladp0035s0012.v1.1"/>
</dbReference>
<evidence type="ECO:0000259" key="7">
    <source>
        <dbReference type="Pfam" id="PF03016"/>
    </source>
</evidence>
<dbReference type="Pfam" id="PF03016">
    <property type="entry name" value="Exostosin_GT47"/>
    <property type="match status" value="1"/>
</dbReference>
<accession>A0A7N0TFL0</accession>
<sequence>MSNYFRNVKLGRWLFTVGVSVCLGIVLLSRIVSRSWEFSSTIPVFWVGISPLSLPQSLNTPSVLLGVEPNVTATCFSVEQPFSLNDEQLSKGAVDHGVGISSATPAVGYLLHKGIGAINGKPSHVGTSDDAHPYASQKDTFSDGCFSQAAIKNVANGSLISTKVPDHNSNGLNKNASVKSPPSLTFVVPSSSSRRGSEKFIKKNNDANIIQGSPHDAPKVNLNLSRMAEPASISDMSLSLHKAASSFTLRPRWSSAPDKQLVSAKLQLQNVPILHTIPSLDASVYRNVSLFRRSYELMGNILKVYIYGEGEKPVFHQPILDGIYASEGWFIKLMEEDKQFRVQDPSKAHLFFLPFSLKRLRALFYRKFHSWKSRTLHINNYVDLISAKYPFWNRTQGADHFLVACHDWGLRLTAGRTKNCIRALCNANTADGFRIGKDATLPVTFVRKAEEPLRDLGVKLPSKRPTLAFFAGSMHGDVRPILVKYWQNKVPDMMILGSLPRNGQGQKVYRDHMKHSKYCICARGYEVHTPRIVEAIFQECVPVIIADNYVPPFFEVLNWESFAVFVKEKDVPDLRKILVSIPQHKYRLMQQRVKVIQKHFLWHKNPIPFDLFHMILHSVWHNRLAQMKI</sequence>
<comment type="subcellular location">
    <subcellularLocation>
        <location evidence="1">Golgi apparatus membrane</location>
        <topology evidence="1">Single-pass type II membrane protein</topology>
    </subcellularLocation>
</comment>
<keyword evidence="6" id="KW-0812">Transmembrane</keyword>
<dbReference type="Proteomes" id="UP000594263">
    <property type="component" value="Unplaced"/>
</dbReference>
<evidence type="ECO:0000313" key="9">
    <source>
        <dbReference type="Proteomes" id="UP000594263"/>
    </source>
</evidence>
<keyword evidence="3" id="KW-0808">Transferase</keyword>
<reference evidence="8" key="1">
    <citation type="submission" date="2021-01" db="UniProtKB">
        <authorList>
            <consortium name="EnsemblPlants"/>
        </authorList>
    </citation>
    <scope>IDENTIFICATION</scope>
</reference>
<keyword evidence="5" id="KW-0333">Golgi apparatus</keyword>
<dbReference type="PANTHER" id="PTHR11062">
    <property type="entry name" value="EXOSTOSIN HEPARAN SULFATE GLYCOSYLTRANSFERASE -RELATED"/>
    <property type="match status" value="1"/>
</dbReference>
<dbReference type="Gramene" id="Kaladp0035s0012.2.v1.1">
    <property type="protein sequence ID" value="Kaladp0035s0012.2.v1.1"/>
    <property type="gene ID" value="Kaladp0035s0012.v1.1"/>
</dbReference>
<protein>
    <recommendedName>
        <fullName evidence="7">Exostosin GT47 domain-containing protein</fullName>
    </recommendedName>
</protein>
<evidence type="ECO:0000256" key="6">
    <source>
        <dbReference type="SAM" id="Phobius"/>
    </source>
</evidence>
<name>A0A7N0TFL0_KALFE</name>
<dbReference type="InterPro" id="IPR004263">
    <property type="entry name" value="Exostosin"/>
</dbReference>
<dbReference type="InterPro" id="IPR040911">
    <property type="entry name" value="Exostosin_GT47"/>
</dbReference>
<dbReference type="GO" id="GO:0000139">
    <property type="term" value="C:Golgi membrane"/>
    <property type="evidence" value="ECO:0007669"/>
    <property type="project" value="UniProtKB-SubCell"/>
</dbReference>
<evidence type="ECO:0000256" key="1">
    <source>
        <dbReference type="ARBA" id="ARBA00004323"/>
    </source>
</evidence>
<dbReference type="AlphaFoldDB" id="A0A7N0TFL0"/>
<evidence type="ECO:0000256" key="3">
    <source>
        <dbReference type="ARBA" id="ARBA00022676"/>
    </source>
</evidence>
<keyword evidence="3" id="KW-0328">Glycosyltransferase</keyword>
<evidence type="ECO:0000313" key="8">
    <source>
        <dbReference type="EnsemblPlants" id="Kaladp0035s0012.1.v1.1"/>
    </source>
</evidence>
<keyword evidence="4" id="KW-0735">Signal-anchor</keyword>
<organism evidence="8 9">
    <name type="scientific">Kalanchoe fedtschenkoi</name>
    <name type="common">Lavender scallops</name>
    <name type="synonym">South American air plant</name>
    <dbReference type="NCBI Taxonomy" id="63787"/>
    <lineage>
        <taxon>Eukaryota</taxon>
        <taxon>Viridiplantae</taxon>
        <taxon>Streptophyta</taxon>
        <taxon>Embryophyta</taxon>
        <taxon>Tracheophyta</taxon>
        <taxon>Spermatophyta</taxon>
        <taxon>Magnoliopsida</taxon>
        <taxon>eudicotyledons</taxon>
        <taxon>Gunneridae</taxon>
        <taxon>Pentapetalae</taxon>
        <taxon>Saxifragales</taxon>
        <taxon>Crassulaceae</taxon>
        <taxon>Kalanchoe</taxon>
    </lineage>
</organism>
<feature type="domain" description="Exostosin GT47" evidence="7">
    <location>
        <begin position="301"/>
        <end position="580"/>
    </location>
</feature>
<keyword evidence="6" id="KW-1133">Transmembrane helix</keyword>
<evidence type="ECO:0000256" key="5">
    <source>
        <dbReference type="ARBA" id="ARBA00023034"/>
    </source>
</evidence>
<keyword evidence="9" id="KW-1185">Reference proteome</keyword>
<proteinExistence type="inferred from homology"/>
<dbReference type="PANTHER" id="PTHR11062:SF77">
    <property type="entry name" value="GLYCOSYLTRANSFERASE FAMILY EXOSTOSIN PROTEIN"/>
    <property type="match status" value="1"/>
</dbReference>
<keyword evidence="6" id="KW-0472">Membrane</keyword>